<gene>
    <name evidence="2" type="ORF">CASFOL_016788</name>
</gene>
<sequence length="70" mass="7265">MVGSGLHFGSDGDDSRWNAVGRRNGRGRPGSSPSAKGSVAANVGLGCRVASVVLRQAVLALVQKLQFRTE</sequence>
<protein>
    <submittedName>
        <fullName evidence="2">Uncharacterized protein</fullName>
    </submittedName>
</protein>
<name>A0ABD3DBB0_9LAMI</name>
<organism evidence="2 3">
    <name type="scientific">Castilleja foliolosa</name>
    <dbReference type="NCBI Taxonomy" id="1961234"/>
    <lineage>
        <taxon>Eukaryota</taxon>
        <taxon>Viridiplantae</taxon>
        <taxon>Streptophyta</taxon>
        <taxon>Embryophyta</taxon>
        <taxon>Tracheophyta</taxon>
        <taxon>Spermatophyta</taxon>
        <taxon>Magnoliopsida</taxon>
        <taxon>eudicotyledons</taxon>
        <taxon>Gunneridae</taxon>
        <taxon>Pentapetalae</taxon>
        <taxon>asterids</taxon>
        <taxon>lamiids</taxon>
        <taxon>Lamiales</taxon>
        <taxon>Orobanchaceae</taxon>
        <taxon>Pedicularideae</taxon>
        <taxon>Castillejinae</taxon>
        <taxon>Castilleja</taxon>
    </lineage>
</organism>
<dbReference type="EMBL" id="JAVIJP010000018">
    <property type="protein sequence ID" value="KAL3638881.1"/>
    <property type="molecule type" value="Genomic_DNA"/>
</dbReference>
<feature type="region of interest" description="Disordered" evidence="1">
    <location>
        <begin position="1"/>
        <end position="38"/>
    </location>
</feature>
<evidence type="ECO:0000313" key="2">
    <source>
        <dbReference type="EMBL" id="KAL3638881.1"/>
    </source>
</evidence>
<comment type="caution">
    <text evidence="2">The sequence shown here is derived from an EMBL/GenBank/DDBJ whole genome shotgun (WGS) entry which is preliminary data.</text>
</comment>
<evidence type="ECO:0000313" key="3">
    <source>
        <dbReference type="Proteomes" id="UP001632038"/>
    </source>
</evidence>
<reference evidence="3" key="1">
    <citation type="journal article" date="2024" name="IScience">
        <title>Strigolactones Initiate the Formation of Haustorium-like Structures in Castilleja.</title>
        <authorList>
            <person name="Buerger M."/>
            <person name="Peterson D."/>
            <person name="Chory J."/>
        </authorList>
    </citation>
    <scope>NUCLEOTIDE SEQUENCE [LARGE SCALE GENOMIC DNA]</scope>
</reference>
<feature type="compositionally biased region" description="Low complexity" evidence="1">
    <location>
        <begin position="29"/>
        <end position="38"/>
    </location>
</feature>
<accession>A0ABD3DBB0</accession>
<dbReference type="Proteomes" id="UP001632038">
    <property type="component" value="Unassembled WGS sequence"/>
</dbReference>
<proteinExistence type="predicted"/>
<dbReference type="AlphaFoldDB" id="A0ABD3DBB0"/>
<evidence type="ECO:0000256" key="1">
    <source>
        <dbReference type="SAM" id="MobiDB-lite"/>
    </source>
</evidence>
<keyword evidence="3" id="KW-1185">Reference proteome</keyword>